<keyword evidence="3" id="KW-0804">Transcription</keyword>
<evidence type="ECO:0000259" key="5">
    <source>
        <dbReference type="PROSITE" id="PS50977"/>
    </source>
</evidence>
<evidence type="ECO:0000313" key="6">
    <source>
        <dbReference type="EMBL" id="GEN81469.1"/>
    </source>
</evidence>
<dbReference type="InterPro" id="IPR001647">
    <property type="entry name" value="HTH_TetR"/>
</dbReference>
<sequence>MVRTGRPRSFDESEVVDAATEVFWQHGYGAASMRRVGERVGLLPGSLQAAFGDKRSLFLRSLEHYAQRQRAFGTSLQDPGPVLPRLRSVLQQIAAAASSDHPRGCMLGNTATELSDDPAATAIVRDALLELERSIAEALARAQREGEVAPAVEPEGAARMFVALMQGLHVLARVTPEPAHLRAAVDAALAPFSANP</sequence>
<dbReference type="Pfam" id="PF00440">
    <property type="entry name" value="TetR_N"/>
    <property type="match status" value="1"/>
</dbReference>
<dbReference type="Gene3D" id="1.10.10.60">
    <property type="entry name" value="Homeodomain-like"/>
    <property type="match status" value="1"/>
</dbReference>
<evidence type="ECO:0000256" key="1">
    <source>
        <dbReference type="ARBA" id="ARBA00023015"/>
    </source>
</evidence>
<protein>
    <submittedName>
        <fullName evidence="6">TetR family transcriptional regulator</fullName>
    </submittedName>
</protein>
<feature type="domain" description="HTH tetR-type" evidence="5">
    <location>
        <begin position="9"/>
        <end position="69"/>
    </location>
</feature>
<evidence type="ECO:0000256" key="3">
    <source>
        <dbReference type="ARBA" id="ARBA00023163"/>
    </source>
</evidence>
<organism evidence="6 7">
    <name type="scientific">Actinotalea fermentans</name>
    <dbReference type="NCBI Taxonomy" id="43671"/>
    <lineage>
        <taxon>Bacteria</taxon>
        <taxon>Bacillati</taxon>
        <taxon>Actinomycetota</taxon>
        <taxon>Actinomycetes</taxon>
        <taxon>Micrococcales</taxon>
        <taxon>Cellulomonadaceae</taxon>
        <taxon>Actinotalea</taxon>
    </lineage>
</organism>
<keyword evidence="2 4" id="KW-0238">DNA-binding</keyword>
<dbReference type="GO" id="GO:0003677">
    <property type="term" value="F:DNA binding"/>
    <property type="evidence" value="ECO:0007669"/>
    <property type="project" value="UniProtKB-UniRule"/>
</dbReference>
<dbReference type="SUPFAM" id="SSF48498">
    <property type="entry name" value="Tetracyclin repressor-like, C-terminal domain"/>
    <property type="match status" value="1"/>
</dbReference>
<evidence type="ECO:0000256" key="4">
    <source>
        <dbReference type="PROSITE-ProRule" id="PRU00335"/>
    </source>
</evidence>
<feature type="DNA-binding region" description="H-T-H motif" evidence="4">
    <location>
        <begin position="32"/>
        <end position="51"/>
    </location>
</feature>
<dbReference type="AlphaFoldDB" id="A0A511Z1Y3"/>
<dbReference type="EMBL" id="BJYK01000012">
    <property type="protein sequence ID" value="GEN81469.1"/>
    <property type="molecule type" value="Genomic_DNA"/>
</dbReference>
<dbReference type="SUPFAM" id="SSF46689">
    <property type="entry name" value="Homeodomain-like"/>
    <property type="match status" value="1"/>
</dbReference>
<comment type="caution">
    <text evidence="6">The sequence shown here is derived from an EMBL/GenBank/DDBJ whole genome shotgun (WGS) entry which is preliminary data.</text>
</comment>
<reference evidence="6 7" key="1">
    <citation type="submission" date="2019-07" db="EMBL/GenBank/DDBJ databases">
        <title>Whole genome shotgun sequence of Actinotalea fermentans NBRC 105374.</title>
        <authorList>
            <person name="Hosoyama A."/>
            <person name="Uohara A."/>
            <person name="Ohji S."/>
            <person name="Ichikawa N."/>
        </authorList>
    </citation>
    <scope>NUCLEOTIDE SEQUENCE [LARGE SCALE GENOMIC DNA]</scope>
    <source>
        <strain evidence="6 7">NBRC 105374</strain>
    </source>
</reference>
<dbReference type="InterPro" id="IPR011075">
    <property type="entry name" value="TetR_C"/>
</dbReference>
<keyword evidence="1" id="KW-0805">Transcription regulation</keyword>
<dbReference type="PANTHER" id="PTHR47506">
    <property type="entry name" value="TRANSCRIPTIONAL REGULATORY PROTEIN"/>
    <property type="match status" value="1"/>
</dbReference>
<dbReference type="PROSITE" id="PS50977">
    <property type="entry name" value="HTH_TETR_2"/>
    <property type="match status" value="1"/>
</dbReference>
<accession>A0A511Z1Y3</accession>
<proteinExistence type="predicted"/>
<name>A0A511Z1Y3_9CELL</name>
<dbReference type="OrthoDB" id="9805134at2"/>
<dbReference type="Gene3D" id="1.10.357.10">
    <property type="entry name" value="Tetracycline Repressor, domain 2"/>
    <property type="match status" value="1"/>
</dbReference>
<dbReference type="Proteomes" id="UP000321484">
    <property type="component" value="Unassembled WGS sequence"/>
</dbReference>
<evidence type="ECO:0000313" key="7">
    <source>
        <dbReference type="Proteomes" id="UP000321484"/>
    </source>
</evidence>
<dbReference type="PANTHER" id="PTHR47506:SF1">
    <property type="entry name" value="HTH-TYPE TRANSCRIPTIONAL REGULATOR YJDC"/>
    <property type="match status" value="1"/>
</dbReference>
<keyword evidence="7" id="KW-1185">Reference proteome</keyword>
<gene>
    <name evidence="6" type="ORF">AFE02nite_32030</name>
</gene>
<dbReference type="Pfam" id="PF16925">
    <property type="entry name" value="TetR_C_13"/>
    <property type="match status" value="1"/>
</dbReference>
<dbReference type="InterPro" id="IPR036271">
    <property type="entry name" value="Tet_transcr_reg_TetR-rel_C_sf"/>
</dbReference>
<dbReference type="RefSeq" id="WP_034243938.1">
    <property type="nucleotide sequence ID" value="NZ_BJYK01000012.1"/>
</dbReference>
<dbReference type="InterPro" id="IPR009057">
    <property type="entry name" value="Homeodomain-like_sf"/>
</dbReference>
<evidence type="ECO:0000256" key="2">
    <source>
        <dbReference type="ARBA" id="ARBA00023125"/>
    </source>
</evidence>